<gene>
    <name evidence="2" type="ORF">JCM19302_4051</name>
</gene>
<comment type="caution">
    <text evidence="2">The sequence shown here is derived from an EMBL/GenBank/DDBJ whole genome shotgun (WGS) entry which is preliminary data.</text>
</comment>
<evidence type="ECO:0000256" key="1">
    <source>
        <dbReference type="SAM" id="Phobius"/>
    </source>
</evidence>
<feature type="transmembrane region" description="Helical" evidence="1">
    <location>
        <begin position="48"/>
        <end position="66"/>
    </location>
</feature>
<keyword evidence="1" id="KW-1133">Transmembrane helix</keyword>
<dbReference type="EMBL" id="BBNS01000001">
    <property type="protein sequence ID" value="GAL69322.1"/>
    <property type="molecule type" value="Genomic_DNA"/>
</dbReference>
<dbReference type="RefSeq" id="WP_042240064.1">
    <property type="nucleotide sequence ID" value="NZ_BBNR01000001.1"/>
</dbReference>
<feature type="transmembrane region" description="Helical" evidence="1">
    <location>
        <begin position="16"/>
        <end position="36"/>
    </location>
</feature>
<organism evidence="2 3">
    <name type="scientific">Jejuia pallidilutea</name>
    <dbReference type="NCBI Taxonomy" id="504487"/>
    <lineage>
        <taxon>Bacteria</taxon>
        <taxon>Pseudomonadati</taxon>
        <taxon>Bacteroidota</taxon>
        <taxon>Flavobacteriia</taxon>
        <taxon>Flavobacteriales</taxon>
        <taxon>Flavobacteriaceae</taxon>
        <taxon>Jejuia</taxon>
    </lineage>
</organism>
<keyword evidence="1" id="KW-0812">Transmembrane</keyword>
<dbReference type="Proteomes" id="UP000029646">
    <property type="component" value="Unassembled WGS sequence"/>
</dbReference>
<dbReference type="InterPro" id="IPR032820">
    <property type="entry name" value="ATPase_put"/>
</dbReference>
<evidence type="ECO:0000313" key="2">
    <source>
        <dbReference type="EMBL" id="GAL69322.1"/>
    </source>
</evidence>
<name>A0A090WPF6_9FLAO</name>
<keyword evidence="1" id="KW-0472">Membrane</keyword>
<protein>
    <submittedName>
        <fullName evidence="2">ATP synthase protein I</fullName>
    </submittedName>
</protein>
<dbReference type="AlphaFoldDB" id="A0A090WPF6"/>
<proteinExistence type="predicted"/>
<reference evidence="2 3" key="1">
    <citation type="journal article" date="2014" name="Genome Announc.">
        <title>Draft Genome Sequence of Marine Flavobacterium Jejuia pallidilutea Strain 11shimoA1 and Pigmentation Mutants.</title>
        <authorList>
            <person name="Takatani N."/>
            <person name="Nakanishi M."/>
            <person name="Meirelles P."/>
            <person name="Mino S."/>
            <person name="Suda W."/>
            <person name="Oshima K."/>
            <person name="Hattori M."/>
            <person name="Ohkuma M."/>
            <person name="Hosokawa M."/>
            <person name="Miyashita K."/>
            <person name="Thompson F.L."/>
            <person name="Niwa A."/>
            <person name="Sawabe T."/>
            <person name="Sawabe T."/>
        </authorList>
    </citation>
    <scope>NUCLEOTIDE SEQUENCE [LARGE SCALE GENOMIC DNA]</scope>
    <source>
        <strain evidence="3">JCM19302</strain>
    </source>
</reference>
<dbReference type="Pfam" id="PF09527">
    <property type="entry name" value="ATPase_gene1"/>
    <property type="match status" value="1"/>
</dbReference>
<dbReference type="OrthoDB" id="9798708at2"/>
<accession>A0A090WPF6</accession>
<sequence>MSQQKNNKPKKQPNPYIRFTSVAFQMGATIYLGNLLGKWLDVKYSTTFWESLITLFAVFVSMYLVISQVLKLSKDNKDD</sequence>
<evidence type="ECO:0000313" key="3">
    <source>
        <dbReference type="Proteomes" id="UP000029646"/>
    </source>
</evidence>